<organism evidence="1">
    <name type="scientific">freshwater metagenome</name>
    <dbReference type="NCBI Taxonomy" id="449393"/>
    <lineage>
        <taxon>unclassified sequences</taxon>
        <taxon>metagenomes</taxon>
        <taxon>ecological metagenomes</taxon>
    </lineage>
</organism>
<sequence length="100" mass="10696">MLETFAEQRGAPGSGADDETLCLCVGSSPDQVAYALESEHRIQGEERNHRNTACCVTGSGGSETRERAGFGDSFFKKLPTLGLDIGDEQLVVDGFVELTL</sequence>
<evidence type="ECO:0000313" key="1">
    <source>
        <dbReference type="EMBL" id="CAB4639049.1"/>
    </source>
</evidence>
<proteinExistence type="predicted"/>
<reference evidence="1" key="1">
    <citation type="submission" date="2020-05" db="EMBL/GenBank/DDBJ databases">
        <authorList>
            <person name="Chiriac C."/>
            <person name="Salcher M."/>
            <person name="Ghai R."/>
            <person name="Kavagutti S V."/>
        </authorList>
    </citation>
    <scope>NUCLEOTIDE SEQUENCE</scope>
</reference>
<gene>
    <name evidence="1" type="ORF">UFOPK2000_01222</name>
</gene>
<protein>
    <submittedName>
        <fullName evidence="1">Unannotated protein</fullName>
    </submittedName>
</protein>
<dbReference type="AlphaFoldDB" id="A0A6J6JTJ4"/>
<name>A0A6J6JTJ4_9ZZZZ</name>
<accession>A0A6J6JTJ4</accession>
<dbReference type="EMBL" id="CAEZVK010000150">
    <property type="protein sequence ID" value="CAB4639049.1"/>
    <property type="molecule type" value="Genomic_DNA"/>
</dbReference>